<name>A0ABR0SBI3_9HYPO</name>
<dbReference type="Proteomes" id="UP001338125">
    <property type="component" value="Unassembled WGS sequence"/>
</dbReference>
<evidence type="ECO:0000313" key="2">
    <source>
        <dbReference type="Proteomes" id="UP001338125"/>
    </source>
</evidence>
<evidence type="ECO:0000313" key="1">
    <source>
        <dbReference type="EMBL" id="KAK5989532.1"/>
    </source>
</evidence>
<accession>A0ABR0SBI3</accession>
<dbReference type="EMBL" id="JAVFKD010000015">
    <property type="protein sequence ID" value="KAK5989532.1"/>
    <property type="molecule type" value="Genomic_DNA"/>
</dbReference>
<sequence>MTSSLTLASEMTMQQLAYNLDALKRAIHKNCPDLQKPCARNLNDLVSRMKDIILKHDPQAIHDAAVTFAATMIKNQQCPRPIATCMRVA</sequence>
<reference evidence="1 2" key="1">
    <citation type="submission" date="2024-01" db="EMBL/GenBank/DDBJ databases">
        <title>Complete genome of Cladobotryum mycophilum ATHUM6906.</title>
        <authorList>
            <person name="Christinaki A.C."/>
            <person name="Myridakis A.I."/>
            <person name="Kouvelis V.N."/>
        </authorList>
    </citation>
    <scope>NUCLEOTIDE SEQUENCE [LARGE SCALE GENOMIC DNA]</scope>
    <source>
        <strain evidence="1 2">ATHUM6906</strain>
    </source>
</reference>
<protein>
    <submittedName>
        <fullName evidence="1">Uncharacterized protein</fullName>
    </submittedName>
</protein>
<gene>
    <name evidence="1" type="ORF">PT974_11059</name>
</gene>
<keyword evidence="2" id="KW-1185">Reference proteome</keyword>
<proteinExistence type="predicted"/>
<comment type="caution">
    <text evidence="1">The sequence shown here is derived from an EMBL/GenBank/DDBJ whole genome shotgun (WGS) entry which is preliminary data.</text>
</comment>
<organism evidence="1 2">
    <name type="scientific">Cladobotryum mycophilum</name>
    <dbReference type="NCBI Taxonomy" id="491253"/>
    <lineage>
        <taxon>Eukaryota</taxon>
        <taxon>Fungi</taxon>
        <taxon>Dikarya</taxon>
        <taxon>Ascomycota</taxon>
        <taxon>Pezizomycotina</taxon>
        <taxon>Sordariomycetes</taxon>
        <taxon>Hypocreomycetidae</taxon>
        <taxon>Hypocreales</taxon>
        <taxon>Hypocreaceae</taxon>
        <taxon>Cladobotryum</taxon>
    </lineage>
</organism>